<dbReference type="InterPro" id="IPR011043">
    <property type="entry name" value="Gal_Oxase/kelch_b-propeller"/>
</dbReference>
<evidence type="ECO:0008006" key="4">
    <source>
        <dbReference type="Google" id="ProtNLM"/>
    </source>
</evidence>
<evidence type="ECO:0000256" key="1">
    <source>
        <dbReference type="SAM" id="MobiDB-lite"/>
    </source>
</evidence>
<evidence type="ECO:0000313" key="2">
    <source>
        <dbReference type="EMBL" id="RYC79364.1"/>
    </source>
</evidence>
<dbReference type="InterPro" id="IPR015915">
    <property type="entry name" value="Kelch-typ_b-propeller"/>
</dbReference>
<feature type="region of interest" description="Disordered" evidence="1">
    <location>
        <begin position="1"/>
        <end position="24"/>
    </location>
</feature>
<dbReference type="SUPFAM" id="SSF50965">
    <property type="entry name" value="Galactose oxidase, central domain"/>
    <property type="match status" value="1"/>
</dbReference>
<reference evidence="2 3" key="1">
    <citation type="submission" date="2016-12" db="EMBL/GenBank/DDBJ databases">
        <title>Draft genome sequence of Fusarium oxysporum causing rot on Narcissus.</title>
        <authorList>
            <person name="Armitage A.D."/>
            <person name="Taylor A."/>
            <person name="Clarkson J.P."/>
            <person name="Harrison R.J."/>
            <person name="Jackson A.C."/>
        </authorList>
    </citation>
    <scope>NUCLEOTIDE SEQUENCE [LARGE SCALE GENOMIC DNA]</scope>
    <source>
        <strain evidence="2 3">N139</strain>
    </source>
</reference>
<accession>A0A4Q2UZ30</accession>
<proteinExistence type="predicted"/>
<gene>
    <name evidence="2" type="ORF">BFJ63_vAg17753</name>
</gene>
<dbReference type="Gene3D" id="2.120.10.80">
    <property type="entry name" value="Kelch-type beta propeller"/>
    <property type="match status" value="1"/>
</dbReference>
<dbReference type="EMBL" id="MQTW01000664">
    <property type="protein sequence ID" value="RYC79364.1"/>
    <property type="molecule type" value="Genomic_DNA"/>
</dbReference>
<comment type="caution">
    <text evidence="2">The sequence shown here is derived from an EMBL/GenBank/DDBJ whole genome shotgun (WGS) entry which is preliminary data.</text>
</comment>
<name>A0A4Q2UZ30_FUSOX</name>
<dbReference type="AlphaFoldDB" id="A0A4Q2UZ30"/>
<protein>
    <recommendedName>
        <fullName evidence="4">Kelch repeat-containing protein</fullName>
    </recommendedName>
</protein>
<dbReference type="Proteomes" id="UP000290540">
    <property type="component" value="Unassembled WGS sequence"/>
</dbReference>
<evidence type="ECO:0000313" key="3">
    <source>
        <dbReference type="Proteomes" id="UP000290540"/>
    </source>
</evidence>
<sequence>MALIKYEMDSNTWSNTTGPDEKGRAEGAMIFTPVGDGGMLVYFGGAQGLYGNGTLTPQSLGEVFLFDVANVKWYTQKTTGDTPQNRRRFCGGAT</sequence>
<organism evidence="2 3">
    <name type="scientific">Fusarium oxysporum f. sp. narcissi</name>
    <dbReference type="NCBI Taxonomy" id="451672"/>
    <lineage>
        <taxon>Eukaryota</taxon>
        <taxon>Fungi</taxon>
        <taxon>Dikarya</taxon>
        <taxon>Ascomycota</taxon>
        <taxon>Pezizomycotina</taxon>
        <taxon>Sordariomycetes</taxon>
        <taxon>Hypocreomycetidae</taxon>
        <taxon>Hypocreales</taxon>
        <taxon>Nectriaceae</taxon>
        <taxon>Fusarium</taxon>
        <taxon>Fusarium oxysporum species complex</taxon>
    </lineage>
</organism>
<feature type="compositionally biased region" description="Polar residues" evidence="1">
    <location>
        <begin position="9"/>
        <end position="18"/>
    </location>
</feature>